<evidence type="ECO:0008006" key="3">
    <source>
        <dbReference type="Google" id="ProtNLM"/>
    </source>
</evidence>
<evidence type="ECO:0000313" key="2">
    <source>
        <dbReference type="Proteomes" id="UP001501367"/>
    </source>
</evidence>
<name>A0ABP7EX47_9FLAO</name>
<gene>
    <name evidence="1" type="ORF">GCM10022422_00750</name>
</gene>
<keyword evidence="2" id="KW-1185">Reference proteome</keyword>
<evidence type="ECO:0000313" key="1">
    <source>
        <dbReference type="EMBL" id="GAA3723715.1"/>
    </source>
</evidence>
<reference evidence="2" key="1">
    <citation type="journal article" date="2019" name="Int. J. Syst. Evol. Microbiol.">
        <title>The Global Catalogue of Microorganisms (GCM) 10K type strain sequencing project: providing services to taxonomists for standard genome sequencing and annotation.</title>
        <authorList>
            <consortium name="The Broad Institute Genomics Platform"/>
            <consortium name="The Broad Institute Genome Sequencing Center for Infectious Disease"/>
            <person name="Wu L."/>
            <person name="Ma J."/>
        </authorList>
    </citation>
    <scope>NUCLEOTIDE SEQUENCE [LARGE SCALE GENOMIC DNA]</scope>
    <source>
        <strain evidence="2">JCM 17336</strain>
    </source>
</reference>
<dbReference type="EMBL" id="BAABDT010000001">
    <property type="protein sequence ID" value="GAA3723715.1"/>
    <property type="molecule type" value="Genomic_DNA"/>
</dbReference>
<dbReference type="RefSeq" id="WP_345156733.1">
    <property type="nucleotide sequence ID" value="NZ_BAABDT010000001.1"/>
</dbReference>
<comment type="caution">
    <text evidence="1">The sequence shown here is derived from an EMBL/GenBank/DDBJ whole genome shotgun (WGS) entry which is preliminary data.</text>
</comment>
<sequence>MAEELYFLKLNTDVAKTKLIHFLNTEDEFSYREYINKHSDKSLIFDYILKKIEVNIESLSRDEFMSIFYWLYRRIESLDSNLNYTDQEEKFHNELSNYGMELFFEIPSKTPVRKFHSVLDDYECQTRDLEFICKSEEFNDFLKYAICFTGELYLFLNKYYYEDENESEIQKEIDKINFNYGKHYHELALKKFMTTYEYNLETINSLPPLLEFRRNTMHLPSVSYPDELSDLLDRENDLIDLAGSYYYFLDLKEKLGDYCGTILRLHSF</sequence>
<protein>
    <recommendedName>
        <fullName evidence="3">Cthe-2314-like HEPN domain-containing protein</fullName>
    </recommendedName>
</protein>
<proteinExistence type="predicted"/>
<organism evidence="1 2">
    <name type="scientific">Flavobacterium ginsengisoli</name>
    <dbReference type="NCBI Taxonomy" id="871694"/>
    <lineage>
        <taxon>Bacteria</taxon>
        <taxon>Pseudomonadati</taxon>
        <taxon>Bacteroidota</taxon>
        <taxon>Flavobacteriia</taxon>
        <taxon>Flavobacteriales</taxon>
        <taxon>Flavobacteriaceae</taxon>
        <taxon>Flavobacterium</taxon>
    </lineage>
</organism>
<dbReference type="Proteomes" id="UP001501367">
    <property type="component" value="Unassembled WGS sequence"/>
</dbReference>
<accession>A0ABP7EX47</accession>